<dbReference type="GO" id="GO:0019073">
    <property type="term" value="P:viral DNA genome packaging"/>
    <property type="evidence" value="ECO:0007669"/>
    <property type="project" value="InterPro"/>
</dbReference>
<reference evidence="4 5" key="1">
    <citation type="journal article" date="1999" name="J. Gen. Virol.">
        <title>Detection of two novel porcine herpesviruses with high similarity to gammaherpesviruses.</title>
        <authorList>
            <person name="Ehlers B."/>
            <person name="Ulrich S."/>
            <person name="Goltz M."/>
        </authorList>
    </citation>
    <scope>NUCLEOTIDE SEQUENCE [LARGE SCALE GENOMIC DNA]</scope>
    <source>
        <strain evidence="4">Sample #56</strain>
    </source>
</reference>
<keyword evidence="1" id="KW-1188">Viral release from host cell</keyword>
<evidence type="ECO:0000256" key="3">
    <source>
        <dbReference type="ARBA" id="ARBA00023219"/>
    </source>
</evidence>
<protein>
    <submittedName>
        <fullName evidence="4">Transport protein</fullName>
    </submittedName>
</protein>
<keyword evidence="3" id="KW-0231">Viral genome packaging</keyword>
<proteinExistence type="inferred from homology"/>
<dbReference type="Pfam" id="PF01366">
    <property type="entry name" value="PRTP"/>
    <property type="match status" value="1"/>
</dbReference>
<evidence type="ECO:0000256" key="2">
    <source>
        <dbReference type="ARBA" id="ARBA00022921"/>
    </source>
</evidence>
<organism evidence="4 5">
    <name type="scientific">Suid gammaherpesvirus 3</name>
    <dbReference type="NCBI Taxonomy" id="1960249"/>
    <lineage>
        <taxon>Viruses</taxon>
        <taxon>Duplodnaviria</taxon>
        <taxon>Heunggongvirae</taxon>
        <taxon>Peploviricota</taxon>
        <taxon>Herviviricetes</taxon>
        <taxon>Herpesvirales</taxon>
        <taxon>Orthoherpesviridae</taxon>
        <taxon>Gammaherpesvirinae</taxon>
        <taxon>Macavirus</taxon>
        <taxon>Macavirus suidgamma3</taxon>
    </lineage>
</organism>
<dbReference type="Proteomes" id="UP000243075">
    <property type="component" value="Segment"/>
</dbReference>
<dbReference type="OrthoDB" id="1448at10239"/>
<dbReference type="InterPro" id="IPR000501">
    <property type="entry name" value="UL28/UL56"/>
</dbReference>
<evidence type="ECO:0000256" key="1">
    <source>
        <dbReference type="ARBA" id="ARBA00022612"/>
    </source>
</evidence>
<accession>Q8JYD4</accession>
<dbReference type="HAMAP" id="MF_04014">
    <property type="entry name" value="HSV_TRM1"/>
    <property type="match status" value="1"/>
</dbReference>
<keyword evidence="5" id="KW-1185">Reference proteome</keyword>
<sequence length="675" mass="78575">MTQYLAALYSQIYGVCLDVSILEYCDPSAVDKCTLLKIKNKIEDIYDTVFDYLILQNRSDSSCLSLELEHLLVNVRDRLHVILGALGDSKQYFSRLHLEHKCNFHETINIHFYNGCSVEVKLNLINDVEVFLKKLNSVFYCITSEKAILCLQNVLHFLRKLRGISPVAPPDCYTSSLPCLECFKEITMIPNQGKSIQEMLVNFDCPHICRPLNSEPVQGLFENELKHAGVNVTFDMKECPTDEAPTRKIMEESLKCLEDHNIFTDIPKQIWEISNLIYWNSAEQQTTDKHCQCSQLTKILQRNAKMNRYRRILFKDNHFFDTYAPQSIELLFCGSLYSSTDDVIRALKCDCSATFMEQPKFQSMFHKRNELFTRLSNLLYENTSNGVDENTTSGRNIDVIRIEGMKESSNEQILEEARLRKEAYLHKVSKDGMKKLQACLDSHSSILKNMLTLRVWGSTIYKEASLVLNHFLFRQKWLSDAIWMTDGENSLFENCKFIKNSLYATNLSREHLDKLKHLFYSLINGPLTSTDDLFPIPQNVKLAHCLDSVNAMPHHKMMLVNMIHCQLEPKDWIDLKFNNFYTITQHGLNNIQYECWTYVRELVLSVSLYNMVWEKNVSIFKTDGITRQCNSSTMNGIYITYEESAPLILIYNNRKWIFKDLYALLYTHLQMYNGR</sequence>
<reference evidence="4 5" key="2">
    <citation type="journal article" date="1999" name="J. Gen. Virol.">
        <title>Characterization of the DNA polymerase loci of the novel porcine lymphotropic herpesviruses 1 and 2 in domestic and feral pigs.</title>
        <authorList>
            <person name="Ulrich S."/>
            <person name="Goltz M."/>
            <person name="Ehlers B."/>
        </authorList>
    </citation>
    <scope>NUCLEOTIDE SEQUENCE [LARGE SCALE GENOMIC DNA]</scope>
    <source>
        <strain evidence="4">Sample #56</strain>
    </source>
</reference>
<evidence type="ECO:0000313" key="4">
    <source>
        <dbReference type="EMBL" id="AAM22113.1"/>
    </source>
</evidence>
<name>Q8JYD4_9GAMA</name>
<evidence type="ECO:0000313" key="5">
    <source>
        <dbReference type="Proteomes" id="UP000243075"/>
    </source>
</evidence>
<reference evidence="4 5" key="4">
    <citation type="journal article" date="2007" name="J. Virol.">
        <title>Identification of novel rodent herpesviruses, including the first gammaherpesvirus of Mus musculus.</title>
        <authorList>
            <person name="Ehlers B."/>
            <person name="Kuchler J."/>
            <person name="Yasmum N."/>
            <person name="Dural G."/>
            <person name="Voigt S."/>
            <person name="Schmidt-Chanasit J."/>
            <person name="Jakel T."/>
            <person name="Matuschka F.R."/>
            <person name="Richter D."/>
            <person name="Essbauer S."/>
            <person name="Hughes D.J."/>
            <person name="Summers C."/>
            <person name="Bennett M."/>
            <person name="Stewart J.P."/>
            <person name="Ulrich R.G."/>
        </authorList>
    </citation>
    <scope>NUCLEOTIDE SEQUENCE [LARGE SCALE GENOMIC DNA]</scope>
    <source>
        <strain evidence="4">Sample #56</strain>
    </source>
</reference>
<reference evidence="4 5" key="3">
    <citation type="journal article" date="2002" name="Virology">
        <title>Sequence analysis of the genome of porcine lymphotropic herpesvirus 1 and gene expression during posttransplant lymphoproliferative disease of pigs.</title>
        <authorList>
            <person name="Goltz M."/>
            <person name="Ericsson T."/>
            <person name="Patience C."/>
            <person name="Huang C.A."/>
            <person name="Noack S."/>
            <person name="Sachs D.H."/>
            <person name="Ehlers B."/>
        </authorList>
    </citation>
    <scope>NUCLEOTIDE SEQUENCE [LARGE SCALE GENOMIC DNA]</scope>
    <source>
        <strain evidence="4">Sample #56</strain>
    </source>
</reference>
<dbReference type="EMBL" id="AF478169">
    <property type="protein sequence ID" value="AAM22113.1"/>
    <property type="molecule type" value="Genomic_DNA"/>
</dbReference>
<keyword evidence="2" id="KW-0426">Late protein</keyword>